<dbReference type="NCBIfam" id="TIGR01411">
    <property type="entry name" value="tatAE"/>
    <property type="match status" value="1"/>
</dbReference>
<evidence type="ECO:0000256" key="4">
    <source>
        <dbReference type="ARBA" id="ARBA00022692"/>
    </source>
</evidence>
<evidence type="ECO:0000256" key="8">
    <source>
        <dbReference type="ARBA" id="ARBA00023136"/>
    </source>
</evidence>
<keyword evidence="8 9" id="KW-0472">Membrane</keyword>
<dbReference type="InterPro" id="IPR006312">
    <property type="entry name" value="TatA/E"/>
</dbReference>
<keyword evidence="4 9" id="KW-0812">Transmembrane</keyword>
<feature type="compositionally biased region" description="Low complexity" evidence="10">
    <location>
        <begin position="63"/>
        <end position="88"/>
    </location>
</feature>
<evidence type="ECO:0000256" key="10">
    <source>
        <dbReference type="SAM" id="MobiDB-lite"/>
    </source>
</evidence>
<dbReference type="Proteomes" id="UP001500928">
    <property type="component" value="Unassembled WGS sequence"/>
</dbReference>
<evidence type="ECO:0000256" key="6">
    <source>
        <dbReference type="ARBA" id="ARBA00022989"/>
    </source>
</evidence>
<evidence type="ECO:0000256" key="1">
    <source>
        <dbReference type="ARBA" id="ARBA00004162"/>
    </source>
</evidence>
<keyword evidence="5 9" id="KW-0653">Protein transport</keyword>
<keyword evidence="6 9" id="KW-1133">Transmembrane helix</keyword>
<dbReference type="RefSeq" id="WP_345421774.1">
    <property type="nucleotide sequence ID" value="NZ_BAABHO010000050.1"/>
</dbReference>
<evidence type="ECO:0000256" key="2">
    <source>
        <dbReference type="ARBA" id="ARBA00022448"/>
    </source>
</evidence>
<dbReference type="EMBL" id="BAABHO010000050">
    <property type="protein sequence ID" value="GAA4805495.1"/>
    <property type="molecule type" value="Genomic_DNA"/>
</dbReference>
<protein>
    <recommendedName>
        <fullName evidence="9">Sec-independent protein translocase protein TatA</fullName>
    </recommendedName>
</protein>
<dbReference type="PANTHER" id="PTHR42982:SF8">
    <property type="entry name" value="SEC-INDEPENDENT PROTEIN TRANSLOCASE PROTEIN TATA"/>
    <property type="match status" value="1"/>
</dbReference>
<evidence type="ECO:0000256" key="9">
    <source>
        <dbReference type="HAMAP-Rule" id="MF_00236"/>
    </source>
</evidence>
<organism evidence="11 12">
    <name type="scientific">Actinomycetospora chlora</name>
    <dbReference type="NCBI Taxonomy" id="663608"/>
    <lineage>
        <taxon>Bacteria</taxon>
        <taxon>Bacillati</taxon>
        <taxon>Actinomycetota</taxon>
        <taxon>Actinomycetes</taxon>
        <taxon>Pseudonocardiales</taxon>
        <taxon>Pseudonocardiaceae</taxon>
        <taxon>Actinomycetospora</taxon>
    </lineage>
</organism>
<dbReference type="InterPro" id="IPR003369">
    <property type="entry name" value="TatA/B/E"/>
</dbReference>
<proteinExistence type="inferred from homology"/>
<keyword evidence="3 9" id="KW-1003">Cell membrane</keyword>
<comment type="subunit">
    <text evidence="9">The Tat system comprises two distinct complexes: a TatABC complex, containing multiple copies of TatA, TatB and TatC subunits, and a separate TatA complex, containing only TatA subunits. Substrates initially bind to the TatABC complex, which probably triggers association of the separate TatA complex to form the active translocon.</text>
</comment>
<comment type="caution">
    <text evidence="11">The sequence shown here is derived from an EMBL/GenBank/DDBJ whole genome shotgun (WGS) entry which is preliminary data.</text>
</comment>
<evidence type="ECO:0000256" key="7">
    <source>
        <dbReference type="ARBA" id="ARBA00023010"/>
    </source>
</evidence>
<feature type="transmembrane region" description="Helical" evidence="9">
    <location>
        <begin position="6"/>
        <end position="23"/>
    </location>
</feature>
<reference evidence="12" key="1">
    <citation type="journal article" date="2019" name="Int. J. Syst. Evol. Microbiol.">
        <title>The Global Catalogue of Microorganisms (GCM) 10K type strain sequencing project: providing services to taxonomists for standard genome sequencing and annotation.</title>
        <authorList>
            <consortium name="The Broad Institute Genomics Platform"/>
            <consortium name="The Broad Institute Genome Sequencing Center for Infectious Disease"/>
            <person name="Wu L."/>
            <person name="Ma J."/>
        </authorList>
    </citation>
    <scope>NUCLEOTIDE SEQUENCE [LARGE SCALE GENOMIC DNA]</scope>
    <source>
        <strain evidence="12">JCM 17979</strain>
    </source>
</reference>
<evidence type="ECO:0000256" key="5">
    <source>
        <dbReference type="ARBA" id="ARBA00022927"/>
    </source>
</evidence>
<dbReference type="Pfam" id="PF02416">
    <property type="entry name" value="TatA_B_E"/>
    <property type="match status" value="1"/>
</dbReference>
<comment type="function">
    <text evidence="9">Part of the twin-arginine translocation (Tat) system that transports large folded proteins containing a characteristic twin-arginine motif in their signal peptide across membranes. TatA could form the protein-conducting channel of the Tat system.</text>
</comment>
<feature type="region of interest" description="Disordered" evidence="10">
    <location>
        <begin position="47"/>
        <end position="88"/>
    </location>
</feature>
<keyword evidence="7 9" id="KW-0811">Translocation</keyword>
<dbReference type="NCBIfam" id="NF001854">
    <property type="entry name" value="PRK00575.1"/>
    <property type="match status" value="1"/>
</dbReference>
<evidence type="ECO:0000313" key="12">
    <source>
        <dbReference type="Proteomes" id="UP001500928"/>
    </source>
</evidence>
<comment type="subcellular location">
    <subcellularLocation>
        <location evidence="1 9">Cell membrane</location>
        <topology evidence="1 9">Single-pass membrane protein</topology>
    </subcellularLocation>
</comment>
<dbReference type="HAMAP" id="MF_00236">
    <property type="entry name" value="TatA_E"/>
    <property type="match status" value="1"/>
</dbReference>
<evidence type="ECO:0000256" key="3">
    <source>
        <dbReference type="ARBA" id="ARBA00022475"/>
    </source>
</evidence>
<name>A0ABP9C5Y5_9PSEU</name>
<gene>
    <name evidence="9" type="primary">tatA</name>
    <name evidence="11" type="ORF">GCM10023200_48660</name>
</gene>
<dbReference type="PANTHER" id="PTHR42982">
    <property type="entry name" value="SEC-INDEPENDENT PROTEIN TRANSLOCASE PROTEIN TATA"/>
    <property type="match status" value="1"/>
</dbReference>
<evidence type="ECO:0000313" key="11">
    <source>
        <dbReference type="EMBL" id="GAA4805495.1"/>
    </source>
</evidence>
<comment type="similarity">
    <text evidence="9">Belongs to the TatA/E family.</text>
</comment>
<keyword evidence="12" id="KW-1185">Reference proteome</keyword>
<dbReference type="Gene3D" id="1.20.5.3310">
    <property type="match status" value="1"/>
</dbReference>
<accession>A0ABP9C5Y5</accession>
<keyword evidence="2 9" id="KW-0813">Transport</keyword>
<sequence>MSGALSPTHWLIIIGVLVLLFGAKKLPDAARGLGQSLRIFRAEMAAAQRPPDGGLEPADHRAPAAPAAGTDTTAPADPADASRPSRSS</sequence>